<dbReference type="InParanoid" id="A0A673CVZ3"/>
<dbReference type="PANTHER" id="PTHR18839">
    <property type="entry name" value="MITOTIC INTERACTOR AND SUBSTRATE OF PLK1 MISP FAMILY MEMBER"/>
    <property type="match status" value="1"/>
</dbReference>
<reference evidence="2" key="3">
    <citation type="submission" date="2025-09" db="UniProtKB">
        <authorList>
            <consortium name="Ensembl"/>
        </authorList>
    </citation>
    <scope>IDENTIFICATION</scope>
</reference>
<proteinExistence type="predicted"/>
<feature type="region of interest" description="Disordered" evidence="1">
    <location>
        <begin position="144"/>
        <end position="163"/>
    </location>
</feature>
<dbReference type="Ensembl" id="ENSSORT00005059932.1">
    <property type="protein sequence ID" value="ENSSORP00005058605.1"/>
    <property type="gene ID" value="ENSSORG00005025850.1"/>
</dbReference>
<dbReference type="Proteomes" id="UP000472271">
    <property type="component" value="Chromosome 1"/>
</dbReference>
<evidence type="ECO:0000313" key="3">
    <source>
        <dbReference type="Proteomes" id="UP000472271"/>
    </source>
</evidence>
<feature type="region of interest" description="Disordered" evidence="1">
    <location>
        <begin position="20"/>
        <end position="39"/>
    </location>
</feature>
<feature type="region of interest" description="Disordered" evidence="1">
    <location>
        <begin position="53"/>
        <end position="78"/>
    </location>
</feature>
<feature type="compositionally biased region" description="Basic and acidic residues" evidence="1">
    <location>
        <begin position="58"/>
        <end position="78"/>
    </location>
</feature>
<keyword evidence="3" id="KW-1185">Reference proteome</keyword>
<evidence type="ECO:0000313" key="2">
    <source>
        <dbReference type="Ensembl" id="ENSSORP00005058605.1"/>
    </source>
</evidence>
<organism evidence="2 3">
    <name type="scientific">Sphaeramia orbicularis</name>
    <name type="common">orbiculate cardinalfish</name>
    <dbReference type="NCBI Taxonomy" id="375764"/>
    <lineage>
        <taxon>Eukaryota</taxon>
        <taxon>Metazoa</taxon>
        <taxon>Chordata</taxon>
        <taxon>Craniata</taxon>
        <taxon>Vertebrata</taxon>
        <taxon>Euteleostomi</taxon>
        <taxon>Actinopterygii</taxon>
        <taxon>Neopterygii</taxon>
        <taxon>Teleostei</taxon>
        <taxon>Neoteleostei</taxon>
        <taxon>Acanthomorphata</taxon>
        <taxon>Gobiaria</taxon>
        <taxon>Kurtiformes</taxon>
        <taxon>Apogonoidei</taxon>
        <taxon>Apogonidae</taxon>
        <taxon>Apogoninae</taxon>
        <taxon>Sphaeramia</taxon>
    </lineage>
</organism>
<dbReference type="AlphaFoldDB" id="A0A673CVZ3"/>
<dbReference type="InterPro" id="IPR042779">
    <property type="entry name" value="MISP/MISP3-like"/>
</dbReference>
<accession>A0A673CVZ3</accession>
<protein>
    <submittedName>
        <fullName evidence="2">Uncharacterized protein</fullName>
    </submittedName>
</protein>
<dbReference type="PANTHER" id="PTHR18839:SF0">
    <property type="entry name" value="MITOTIC INTERACTOR AND SUBSTRATE OF PLK1 ISOFORM X1-RELATED"/>
    <property type="match status" value="1"/>
</dbReference>
<sequence length="199" mass="22739">MHPATVLKETPIEREIRRAIEREHSLRRSRGLPNRPTSPEYVEIPLRKAVLCQSSTAKSERSQGKDREYAGKKMQHEIHEEVRREDDLVKLGKVPGFYDKGTVRLLKERKQLFEAFQKPSESTLAILPKCKALSWSSASDHPTLEVQEDLSSQASHGQRSKDPASTLFHFSHGQWKTSKQLWKPVLVVCSNNFAPETIT</sequence>
<evidence type="ECO:0000256" key="1">
    <source>
        <dbReference type="SAM" id="MobiDB-lite"/>
    </source>
</evidence>
<name>A0A673CVZ3_9TELE</name>
<reference evidence="2" key="2">
    <citation type="submission" date="2025-08" db="UniProtKB">
        <authorList>
            <consortium name="Ensembl"/>
        </authorList>
    </citation>
    <scope>IDENTIFICATION</scope>
</reference>
<reference evidence="2" key="1">
    <citation type="submission" date="2019-06" db="EMBL/GenBank/DDBJ databases">
        <authorList>
            <consortium name="Wellcome Sanger Institute Data Sharing"/>
        </authorList>
    </citation>
    <scope>NUCLEOTIDE SEQUENCE [LARGE SCALE GENOMIC DNA]</scope>
</reference>